<evidence type="ECO:0000256" key="2">
    <source>
        <dbReference type="ARBA" id="ARBA00007193"/>
    </source>
</evidence>
<feature type="compositionally biased region" description="Basic and acidic residues" evidence="15">
    <location>
        <begin position="143"/>
        <end position="161"/>
    </location>
</feature>
<dbReference type="AlphaFoldDB" id="A0A4Y7MZF7"/>
<organism evidence="17">
    <name type="scientific">Daphnia similis</name>
    <dbReference type="NCBI Taxonomy" id="35528"/>
    <lineage>
        <taxon>Eukaryota</taxon>
        <taxon>Metazoa</taxon>
        <taxon>Ecdysozoa</taxon>
        <taxon>Arthropoda</taxon>
        <taxon>Crustacea</taxon>
        <taxon>Branchiopoda</taxon>
        <taxon>Diplostraca</taxon>
        <taxon>Cladocera</taxon>
        <taxon>Anomopoda</taxon>
        <taxon>Daphniidae</taxon>
        <taxon>Daphnia</taxon>
        <taxon>Daphnia similis group</taxon>
    </lineage>
</organism>
<evidence type="ECO:0000313" key="17">
    <source>
        <dbReference type="EMBL" id="SVE86007.1"/>
    </source>
</evidence>
<keyword evidence="5 14" id="KW-0894">Sodium channel</keyword>
<proteinExistence type="evidence at transcript level"/>
<feature type="compositionally biased region" description="Polar residues" evidence="15">
    <location>
        <begin position="334"/>
        <end position="350"/>
    </location>
</feature>
<dbReference type="InterPro" id="IPR001873">
    <property type="entry name" value="ENaC"/>
</dbReference>
<evidence type="ECO:0000256" key="16">
    <source>
        <dbReference type="SAM" id="Phobius"/>
    </source>
</evidence>
<keyword evidence="13 14" id="KW-0407">Ion channel</keyword>
<accession>A0A4Y7MZF7</accession>
<dbReference type="Pfam" id="PF16046">
    <property type="entry name" value="FAM76"/>
    <property type="match status" value="1"/>
</dbReference>
<dbReference type="InterPro" id="IPR032017">
    <property type="entry name" value="FAM76"/>
</dbReference>
<evidence type="ECO:0000256" key="12">
    <source>
        <dbReference type="ARBA" id="ARBA00023201"/>
    </source>
</evidence>
<evidence type="ECO:0000256" key="4">
    <source>
        <dbReference type="ARBA" id="ARBA00022448"/>
    </source>
</evidence>
<reference evidence="17" key="1">
    <citation type="submission" date="2018-08" db="EMBL/GenBank/DDBJ databases">
        <authorList>
            <person name="Cornetti L."/>
        </authorList>
    </citation>
    <scope>NUCLEOTIDE SEQUENCE</scope>
    <source>
        <strain evidence="17">IL-B-3</strain>
        <strain evidence="18">IL-NS-13</strain>
    </source>
</reference>
<keyword evidence="12 14" id="KW-0739">Sodium transport</keyword>
<evidence type="ECO:0000256" key="6">
    <source>
        <dbReference type="ARBA" id="ARBA00022692"/>
    </source>
</evidence>
<evidence type="ECO:0000256" key="5">
    <source>
        <dbReference type="ARBA" id="ARBA00022461"/>
    </source>
</evidence>
<evidence type="ECO:0000256" key="9">
    <source>
        <dbReference type="ARBA" id="ARBA00023054"/>
    </source>
</evidence>
<dbReference type="GO" id="GO:0016020">
    <property type="term" value="C:membrane"/>
    <property type="evidence" value="ECO:0007669"/>
    <property type="project" value="UniProtKB-SubCell"/>
</dbReference>
<dbReference type="EMBL" id="LR016388">
    <property type="protein sequence ID" value="SVE86007.1"/>
    <property type="molecule type" value="mRNA"/>
</dbReference>
<evidence type="ECO:0000256" key="13">
    <source>
        <dbReference type="ARBA" id="ARBA00023303"/>
    </source>
</evidence>
<comment type="similarity">
    <text evidence="2 14">Belongs to the amiloride-sensitive sodium channel (TC 1.A.6) family.</text>
</comment>
<evidence type="ECO:0000256" key="11">
    <source>
        <dbReference type="ARBA" id="ARBA00023136"/>
    </source>
</evidence>
<evidence type="ECO:0000256" key="10">
    <source>
        <dbReference type="ARBA" id="ARBA00023065"/>
    </source>
</evidence>
<evidence type="ECO:0000256" key="3">
    <source>
        <dbReference type="ARBA" id="ARBA00009097"/>
    </source>
</evidence>
<feature type="compositionally biased region" description="Basic residues" evidence="15">
    <location>
        <begin position="162"/>
        <end position="182"/>
    </location>
</feature>
<dbReference type="Pfam" id="PF00858">
    <property type="entry name" value="ASC"/>
    <property type="match status" value="1"/>
</dbReference>
<dbReference type="EMBL" id="LR017643">
    <property type="protein sequence ID" value="SVE87262.1"/>
    <property type="molecule type" value="mRNA"/>
</dbReference>
<gene>
    <name evidence="17" type="primary">EOG090X02IW</name>
</gene>
<evidence type="ECO:0000256" key="15">
    <source>
        <dbReference type="SAM" id="MobiDB-lite"/>
    </source>
</evidence>
<evidence type="ECO:0000313" key="18">
    <source>
        <dbReference type="EMBL" id="SVE87262.1"/>
    </source>
</evidence>
<feature type="region of interest" description="Disordered" evidence="15">
    <location>
        <begin position="142"/>
        <end position="208"/>
    </location>
</feature>
<keyword evidence="9" id="KW-0175">Coiled coil</keyword>
<comment type="subcellular location">
    <subcellularLocation>
        <location evidence="1">Membrane</location>
        <topology evidence="1">Multi-pass membrane protein</topology>
    </subcellularLocation>
</comment>
<dbReference type="GO" id="GO:0005272">
    <property type="term" value="F:sodium channel activity"/>
    <property type="evidence" value="ECO:0007669"/>
    <property type="project" value="UniProtKB-KW"/>
</dbReference>
<dbReference type="PANTHER" id="PTHR46176">
    <property type="entry name" value="LD21662P"/>
    <property type="match status" value="1"/>
</dbReference>
<dbReference type="GO" id="GO:0016607">
    <property type="term" value="C:nuclear speck"/>
    <property type="evidence" value="ECO:0007669"/>
    <property type="project" value="TreeGrafter"/>
</dbReference>
<comment type="similarity">
    <text evidence="3">Belongs to the FAM76 family.</text>
</comment>
<keyword evidence="6 14" id="KW-0812">Transmembrane</keyword>
<evidence type="ECO:0000256" key="14">
    <source>
        <dbReference type="RuleBase" id="RU000679"/>
    </source>
</evidence>
<keyword evidence="11 16" id="KW-0472">Membrane</keyword>
<keyword evidence="4 14" id="KW-0813">Transport</keyword>
<evidence type="ECO:0000256" key="1">
    <source>
        <dbReference type="ARBA" id="ARBA00004141"/>
    </source>
</evidence>
<feature type="compositionally biased region" description="Basic and acidic residues" evidence="15">
    <location>
        <begin position="183"/>
        <end position="199"/>
    </location>
</feature>
<keyword evidence="7 16" id="KW-1133">Transmembrane helix</keyword>
<dbReference type="PANTHER" id="PTHR46176:SF1">
    <property type="entry name" value="LD21662P"/>
    <property type="match status" value="1"/>
</dbReference>
<protein>
    <submittedName>
        <fullName evidence="17">EOG090X02IW</fullName>
    </submittedName>
</protein>
<feature type="region of interest" description="Disordered" evidence="15">
    <location>
        <begin position="304"/>
        <end position="360"/>
    </location>
</feature>
<name>A0A4Y7MZF7_9CRUS</name>
<keyword evidence="8" id="KW-0915">Sodium</keyword>
<sequence length="616" mass="69071">MSALFACSRCFSRHPFEELSQGQQLCKECRGAFPIVKCTYCRSEFQQESKGNTSTICKKCEFNVKQYGKPSACEYCNIIAAFIGNKCQRCTNSEKKYGPPVTCEQCKQKCAFDRKDEDKKKVDGKMLCWLCTLSYRRALAKTKHSERGSHSNSSKTKEQHQQQHRSSSHNHHGNHHNHHDKRPQRPDVTKVGLGDREETGPPAKIFRPMINRDAMVDPNSSDHVVAITELREQVATLQKQLSVKDNQLLAKEKQITELKAGQFRMEQEHRVRVKTIQKEHEAKVDILQERIKTYQREVATLNKANNKHKSDQQKQLHQQQKSAANAIATAAASLGQSSNSTPGGSKSRQGSGSDSDNSDMAADAVVRHTRVALTTSSSKAQLDAERAQCSDIIQREERGKMTYGAGYSVFVVTLYKMYYMPLGLAMYFIEDDRKVADRPADNQMDRTFPPKPSGGIAAVVPDLQETMCMLQMMSADGPLADLKPKTALSGISMPGIGNIFGDTNPSRRIVWILVIVAAFVIAIIQVKDRVEYYSSTPVTVNVRVTMNDTLRFPVLTVCNKNSFNMSQIRLLEKQMTGSVSKLEVNISQLVGLRGMDAKQLWDLIAHDPDQFIVESV</sequence>
<evidence type="ECO:0000256" key="8">
    <source>
        <dbReference type="ARBA" id="ARBA00023053"/>
    </source>
</evidence>
<evidence type="ECO:0000256" key="7">
    <source>
        <dbReference type="ARBA" id="ARBA00022989"/>
    </source>
</evidence>
<keyword evidence="10 14" id="KW-0406">Ion transport</keyword>
<feature type="transmembrane region" description="Helical" evidence="16">
    <location>
        <begin position="509"/>
        <end position="526"/>
    </location>
</feature>
<feature type="compositionally biased region" description="Low complexity" evidence="15">
    <location>
        <begin position="315"/>
        <end position="332"/>
    </location>
</feature>
<feature type="compositionally biased region" description="Low complexity" evidence="15">
    <location>
        <begin position="351"/>
        <end position="360"/>
    </location>
</feature>